<dbReference type="SMART" id="SM00287">
    <property type="entry name" value="SH3b"/>
    <property type="match status" value="1"/>
</dbReference>
<dbReference type="PROSITE" id="PS51781">
    <property type="entry name" value="SH3B"/>
    <property type="match status" value="1"/>
</dbReference>
<organism evidence="2 3">
    <name type="scientific">Ponticoccus litoralis</name>
    <dbReference type="NCBI Taxonomy" id="422297"/>
    <lineage>
        <taxon>Bacteria</taxon>
        <taxon>Pseudomonadati</taxon>
        <taxon>Pseudomonadota</taxon>
        <taxon>Alphaproteobacteria</taxon>
        <taxon>Rhodobacterales</taxon>
        <taxon>Roseobacteraceae</taxon>
        <taxon>Ponticoccus</taxon>
    </lineage>
</organism>
<evidence type="ECO:0000313" key="3">
    <source>
        <dbReference type="Proteomes" id="UP001428774"/>
    </source>
</evidence>
<dbReference type="Proteomes" id="UP001428774">
    <property type="component" value="Unassembled WGS sequence"/>
</dbReference>
<dbReference type="Gene3D" id="2.30.30.40">
    <property type="entry name" value="SH3 Domains"/>
    <property type="match status" value="1"/>
</dbReference>
<dbReference type="Pfam" id="PF08239">
    <property type="entry name" value="SH3_3"/>
    <property type="match status" value="1"/>
</dbReference>
<keyword evidence="3" id="KW-1185">Reference proteome</keyword>
<sequence length="221" mass="22866">MLITFGVLGWAWYELSGGSEFEAGDTGVTLMAAVPDTALGATPGPEVTRADRSASDLSSVAPVREAAAPVRQPLPEPAKAVIAAEPVVPADPQKFAALLDAALPDEPEGNFDDAPVAEVMPVAGTARPAVAEPVVAETAFAEPSVTEPAIAEPQRADLRVVVGSRVNLREGPATSYAVVTQLLQGEFVEVLDETGDGWVRLRAVDGNNEGWMAASLLVASN</sequence>
<protein>
    <submittedName>
        <fullName evidence="2">SH3 domain-containing protein</fullName>
    </submittedName>
</protein>
<reference evidence="2 3" key="1">
    <citation type="submission" date="2024-05" db="EMBL/GenBank/DDBJ databases">
        <title>Genome sequence of Ponticoccus litoralis KCCM 90028.</title>
        <authorList>
            <person name="Kim J.M."/>
            <person name="Lee J.K."/>
            <person name="Choi B.J."/>
            <person name="Bayburt H."/>
            <person name="Baek J.H."/>
            <person name="Jeon C.O."/>
        </authorList>
    </citation>
    <scope>NUCLEOTIDE SEQUENCE [LARGE SCALE GENOMIC DNA]</scope>
    <source>
        <strain evidence="2 3">KCCM 90028</strain>
    </source>
</reference>
<dbReference type="RefSeq" id="WP_347166581.1">
    <property type="nucleotide sequence ID" value="NZ_JBDNCH010000002.1"/>
</dbReference>
<evidence type="ECO:0000313" key="2">
    <source>
        <dbReference type="EMBL" id="MEN9061516.1"/>
    </source>
</evidence>
<accession>A0AAW9SN63</accession>
<dbReference type="EMBL" id="JBDNCH010000002">
    <property type="protein sequence ID" value="MEN9061516.1"/>
    <property type="molecule type" value="Genomic_DNA"/>
</dbReference>
<feature type="domain" description="SH3b" evidence="1">
    <location>
        <begin position="156"/>
        <end position="221"/>
    </location>
</feature>
<evidence type="ECO:0000259" key="1">
    <source>
        <dbReference type="PROSITE" id="PS51781"/>
    </source>
</evidence>
<dbReference type="InterPro" id="IPR003646">
    <property type="entry name" value="SH3-like_bac-type"/>
</dbReference>
<gene>
    <name evidence="2" type="ORF">ABFB10_11145</name>
</gene>
<proteinExistence type="predicted"/>
<dbReference type="AlphaFoldDB" id="A0AAW9SN63"/>
<name>A0AAW9SN63_9RHOB</name>
<comment type="caution">
    <text evidence="2">The sequence shown here is derived from an EMBL/GenBank/DDBJ whole genome shotgun (WGS) entry which is preliminary data.</text>
</comment>